<name>A0A0F9TUV3_9ZZZZ</name>
<organism evidence="1">
    <name type="scientific">marine sediment metagenome</name>
    <dbReference type="NCBI Taxonomy" id="412755"/>
    <lineage>
        <taxon>unclassified sequences</taxon>
        <taxon>metagenomes</taxon>
        <taxon>ecological metagenomes</taxon>
    </lineage>
</organism>
<dbReference type="AlphaFoldDB" id="A0A0F9TUV3"/>
<evidence type="ECO:0000313" key="1">
    <source>
        <dbReference type="EMBL" id="KKN52891.1"/>
    </source>
</evidence>
<dbReference type="EMBL" id="LAZR01000999">
    <property type="protein sequence ID" value="KKN52891.1"/>
    <property type="molecule type" value="Genomic_DNA"/>
</dbReference>
<protein>
    <submittedName>
        <fullName evidence="1">Uncharacterized protein</fullName>
    </submittedName>
</protein>
<accession>A0A0F9TUV3</accession>
<sequence>MKLEDLFHQSRDRAIQMDNENLDDWMDEVRGYLDVGKMLGTSLDFEKPDTIRRAQRALKHMEARLDRVIALHHDAKRVLQIIAAVEYQLIGAMTRQDKLSSKATGPAQQQALAAAVPRLVAVKTRWAALDIVCTMAQKRIASAKESLKLQSSLDDNLRWAQYRSPA</sequence>
<comment type="caution">
    <text evidence="1">The sequence shown here is derived from an EMBL/GenBank/DDBJ whole genome shotgun (WGS) entry which is preliminary data.</text>
</comment>
<reference evidence="1" key="1">
    <citation type="journal article" date="2015" name="Nature">
        <title>Complex archaea that bridge the gap between prokaryotes and eukaryotes.</title>
        <authorList>
            <person name="Spang A."/>
            <person name="Saw J.H."/>
            <person name="Jorgensen S.L."/>
            <person name="Zaremba-Niedzwiedzka K."/>
            <person name="Martijn J."/>
            <person name="Lind A.E."/>
            <person name="van Eijk R."/>
            <person name="Schleper C."/>
            <person name="Guy L."/>
            <person name="Ettema T.J."/>
        </authorList>
    </citation>
    <scope>NUCLEOTIDE SEQUENCE</scope>
</reference>
<gene>
    <name evidence="1" type="ORF">LCGC14_0607970</name>
</gene>
<proteinExistence type="predicted"/>